<comment type="caution">
    <text evidence="1">The sequence shown here is derived from an EMBL/GenBank/DDBJ whole genome shotgun (WGS) entry which is preliminary data.</text>
</comment>
<sequence length="212" mass="24003">MNNFSDQIYKELEEIDGRIYFIEDIYKTIVQKVYQIHPDLLHLSENKIQLSNFIKHFHNQSIPYCEQLQKDLDAFLSIVKRINEAKLSLDSNEKVESTCRDLLPGNAVSQISNVRSVLIDQTENAHPTINNINGWPKETIPNSPLVSTPNCVNSPKKKANNENLIDFSSDSIEKSSPNFEFKNICRIKKNISNSSLSASQSAGKSSKFSDPS</sequence>
<accession>A0A3M7SN43</accession>
<protein>
    <submittedName>
        <fullName evidence="1">Uncharacterized protein</fullName>
    </submittedName>
</protein>
<dbReference type="AlphaFoldDB" id="A0A3M7SN43"/>
<reference evidence="1 2" key="1">
    <citation type="journal article" date="2018" name="Sci. Rep.">
        <title>Genomic signatures of local adaptation to the degree of environmental predictability in rotifers.</title>
        <authorList>
            <person name="Franch-Gras L."/>
            <person name="Hahn C."/>
            <person name="Garcia-Roger E.M."/>
            <person name="Carmona M.J."/>
            <person name="Serra M."/>
            <person name="Gomez A."/>
        </authorList>
    </citation>
    <scope>NUCLEOTIDE SEQUENCE [LARGE SCALE GENOMIC DNA]</scope>
    <source>
        <strain evidence="1">HYR1</strain>
    </source>
</reference>
<evidence type="ECO:0000313" key="1">
    <source>
        <dbReference type="EMBL" id="RNA37213.1"/>
    </source>
</evidence>
<gene>
    <name evidence="1" type="ORF">BpHYR1_043568</name>
</gene>
<feature type="non-terminal residue" evidence="1">
    <location>
        <position position="212"/>
    </location>
</feature>
<dbReference type="Proteomes" id="UP000276133">
    <property type="component" value="Unassembled WGS sequence"/>
</dbReference>
<name>A0A3M7SN43_BRAPC</name>
<organism evidence="1 2">
    <name type="scientific">Brachionus plicatilis</name>
    <name type="common">Marine rotifer</name>
    <name type="synonym">Brachionus muelleri</name>
    <dbReference type="NCBI Taxonomy" id="10195"/>
    <lineage>
        <taxon>Eukaryota</taxon>
        <taxon>Metazoa</taxon>
        <taxon>Spiralia</taxon>
        <taxon>Gnathifera</taxon>
        <taxon>Rotifera</taxon>
        <taxon>Eurotatoria</taxon>
        <taxon>Monogononta</taxon>
        <taxon>Pseudotrocha</taxon>
        <taxon>Ploima</taxon>
        <taxon>Brachionidae</taxon>
        <taxon>Brachionus</taxon>
    </lineage>
</organism>
<dbReference type="EMBL" id="REGN01001071">
    <property type="protein sequence ID" value="RNA37213.1"/>
    <property type="molecule type" value="Genomic_DNA"/>
</dbReference>
<keyword evidence="2" id="KW-1185">Reference proteome</keyword>
<proteinExistence type="predicted"/>
<evidence type="ECO:0000313" key="2">
    <source>
        <dbReference type="Proteomes" id="UP000276133"/>
    </source>
</evidence>